<name>A0ABV5EA63_9ACTN</name>
<dbReference type="InterPro" id="IPR021224">
    <property type="entry name" value="DUF2690"/>
</dbReference>
<dbReference type="Proteomes" id="UP001585080">
    <property type="component" value="Unassembled WGS sequence"/>
</dbReference>
<proteinExistence type="predicted"/>
<reference evidence="1 2" key="1">
    <citation type="submission" date="2024-01" db="EMBL/GenBank/DDBJ databases">
        <title>Genome mining of biosynthetic gene clusters to explore secondary metabolites of Streptomyces sp.</title>
        <authorList>
            <person name="Baig A."/>
            <person name="Ajitkumar Shintre N."/>
            <person name="Kumar H."/>
            <person name="Anbarasu A."/>
            <person name="Ramaiah S."/>
        </authorList>
    </citation>
    <scope>NUCLEOTIDE SEQUENCE [LARGE SCALE GENOMIC DNA]</scope>
    <source>
        <strain evidence="1 2">A57</strain>
    </source>
</reference>
<comment type="caution">
    <text evidence="1">The sequence shown here is derived from an EMBL/GenBank/DDBJ whole genome shotgun (WGS) entry which is preliminary data.</text>
</comment>
<dbReference type="Pfam" id="PF10901">
    <property type="entry name" value="DUF2690"/>
    <property type="match status" value="1"/>
</dbReference>
<sequence>MPYVRESAAGPTVAPPGCRGAACDGEDPESQGCTTPGTDFGAVAEAAFPGGARMEIRHSAHCGALWARVWLAQDRDRIELRVPGRPTRQAVVRDRHDADGYVCTRMTGGAPEGAEACLLPADGGPERCFTA</sequence>
<evidence type="ECO:0000313" key="2">
    <source>
        <dbReference type="Proteomes" id="UP001585080"/>
    </source>
</evidence>
<dbReference type="EMBL" id="JAYMRP010000009">
    <property type="protein sequence ID" value="MFB8773732.1"/>
    <property type="molecule type" value="Genomic_DNA"/>
</dbReference>
<organism evidence="1 2">
    <name type="scientific">Streptomyces broussonetiae</name>
    <dbReference type="NCBI Taxonomy" id="2686304"/>
    <lineage>
        <taxon>Bacteria</taxon>
        <taxon>Bacillati</taxon>
        <taxon>Actinomycetota</taxon>
        <taxon>Actinomycetes</taxon>
        <taxon>Kitasatosporales</taxon>
        <taxon>Streptomycetaceae</taxon>
        <taxon>Streptomyces</taxon>
    </lineage>
</organism>
<evidence type="ECO:0000313" key="1">
    <source>
        <dbReference type="EMBL" id="MFB8773732.1"/>
    </source>
</evidence>
<gene>
    <name evidence="1" type="ORF">VSS16_13485</name>
</gene>
<keyword evidence="2" id="KW-1185">Reference proteome</keyword>
<protein>
    <submittedName>
        <fullName evidence="1">DUF2690 domain-containing protein</fullName>
    </submittedName>
</protein>
<accession>A0ABV5EA63</accession>